<dbReference type="EMBL" id="BPLR01000007">
    <property type="protein sequence ID" value="GIY91393.1"/>
    <property type="molecule type" value="Genomic_DNA"/>
</dbReference>
<comment type="caution">
    <text evidence="1">The sequence shown here is derived from an EMBL/GenBank/DDBJ whole genome shotgun (WGS) entry which is preliminary data.</text>
</comment>
<protein>
    <submittedName>
        <fullName evidence="1">Uncharacterized protein</fullName>
    </submittedName>
</protein>
<sequence length="108" mass="12853">MNRVPCELFHPKYFQPFWSFLFPSSTATIFSFPFPHLPPRRSRPAATLLRKMYETISDSLHSSSLDGWRGKCYLSRCRPGDITETVREPRFWREKRVFFFLGLSALFR</sequence>
<evidence type="ECO:0000313" key="2">
    <source>
        <dbReference type="Proteomes" id="UP001054945"/>
    </source>
</evidence>
<gene>
    <name evidence="1" type="ORF">CEXT_180891</name>
</gene>
<proteinExistence type="predicted"/>
<evidence type="ECO:0000313" key="1">
    <source>
        <dbReference type="EMBL" id="GIY91393.1"/>
    </source>
</evidence>
<dbReference type="AlphaFoldDB" id="A0AAV4X9N2"/>
<reference evidence="1 2" key="1">
    <citation type="submission" date="2021-06" db="EMBL/GenBank/DDBJ databases">
        <title>Caerostris extrusa draft genome.</title>
        <authorList>
            <person name="Kono N."/>
            <person name="Arakawa K."/>
        </authorList>
    </citation>
    <scope>NUCLEOTIDE SEQUENCE [LARGE SCALE GENOMIC DNA]</scope>
</reference>
<name>A0AAV4X9N2_CAEEX</name>
<dbReference type="Proteomes" id="UP001054945">
    <property type="component" value="Unassembled WGS sequence"/>
</dbReference>
<keyword evidence="2" id="KW-1185">Reference proteome</keyword>
<organism evidence="1 2">
    <name type="scientific">Caerostris extrusa</name>
    <name type="common">Bark spider</name>
    <name type="synonym">Caerostris bankana</name>
    <dbReference type="NCBI Taxonomy" id="172846"/>
    <lineage>
        <taxon>Eukaryota</taxon>
        <taxon>Metazoa</taxon>
        <taxon>Ecdysozoa</taxon>
        <taxon>Arthropoda</taxon>
        <taxon>Chelicerata</taxon>
        <taxon>Arachnida</taxon>
        <taxon>Araneae</taxon>
        <taxon>Araneomorphae</taxon>
        <taxon>Entelegynae</taxon>
        <taxon>Araneoidea</taxon>
        <taxon>Araneidae</taxon>
        <taxon>Caerostris</taxon>
    </lineage>
</organism>
<accession>A0AAV4X9N2</accession>